<dbReference type="Proteomes" id="UP000006727">
    <property type="component" value="Chromosome 13"/>
</dbReference>
<dbReference type="Gramene" id="Pp3c13_19350V3.1">
    <property type="protein sequence ID" value="Pp3c13_19350V3.1"/>
    <property type="gene ID" value="Pp3c13_19350"/>
</dbReference>
<dbReference type="EMBL" id="ABEU02000013">
    <property type="protein sequence ID" value="PNR42735.1"/>
    <property type="molecule type" value="Genomic_DNA"/>
</dbReference>
<dbReference type="AlphaFoldDB" id="A0A2K1JMF2"/>
<dbReference type="Gene3D" id="1.10.510.10">
    <property type="entry name" value="Transferase(Phosphotransferase) domain 1"/>
    <property type="match status" value="1"/>
</dbReference>
<evidence type="ECO:0000313" key="6">
    <source>
        <dbReference type="EnsemblPlants" id="Pp3c13_19350V3.1"/>
    </source>
</evidence>
<dbReference type="EnsemblPlants" id="Pp3c13_19350V3.1">
    <property type="protein sequence ID" value="Pp3c13_19350V3.1"/>
    <property type="gene ID" value="Pp3c13_19350"/>
</dbReference>
<dbReference type="Gene3D" id="3.30.200.20">
    <property type="entry name" value="Phosphorylase Kinase, domain 1"/>
    <property type="match status" value="1"/>
</dbReference>
<accession>A0A2K1JMF2</accession>
<evidence type="ECO:0000259" key="4">
    <source>
        <dbReference type="PROSITE" id="PS50011"/>
    </source>
</evidence>
<reference evidence="6" key="3">
    <citation type="submission" date="2020-12" db="UniProtKB">
        <authorList>
            <consortium name="EnsemblPlants"/>
        </authorList>
    </citation>
    <scope>IDENTIFICATION</scope>
</reference>
<evidence type="ECO:0000256" key="1">
    <source>
        <dbReference type="ARBA" id="ARBA00022741"/>
    </source>
</evidence>
<protein>
    <recommendedName>
        <fullName evidence="4">Protein kinase domain-containing protein</fullName>
    </recommendedName>
</protein>
<dbReference type="GO" id="GO:0005886">
    <property type="term" value="C:plasma membrane"/>
    <property type="evidence" value="ECO:0000318"/>
    <property type="project" value="GO_Central"/>
</dbReference>
<dbReference type="Pfam" id="PF00069">
    <property type="entry name" value="Pkinase"/>
    <property type="match status" value="1"/>
</dbReference>
<keyword evidence="1 3" id="KW-0547">Nucleotide-binding</keyword>
<name>A0A2K1JMF2_PHYPA</name>
<dbReference type="GO" id="GO:0004672">
    <property type="term" value="F:protein kinase activity"/>
    <property type="evidence" value="ECO:0000318"/>
    <property type="project" value="GO_Central"/>
</dbReference>
<feature type="binding site" evidence="3">
    <location>
        <position position="74"/>
    </location>
    <ligand>
        <name>ATP</name>
        <dbReference type="ChEBI" id="CHEBI:30616"/>
    </ligand>
</feature>
<evidence type="ECO:0000256" key="2">
    <source>
        <dbReference type="ARBA" id="ARBA00022840"/>
    </source>
</evidence>
<evidence type="ECO:0000256" key="3">
    <source>
        <dbReference type="PROSITE-ProRule" id="PRU10141"/>
    </source>
</evidence>
<feature type="domain" description="Protein kinase" evidence="4">
    <location>
        <begin position="45"/>
        <end position="351"/>
    </location>
</feature>
<dbReference type="PROSITE" id="PS00107">
    <property type="entry name" value="PROTEIN_KINASE_ATP"/>
    <property type="match status" value="1"/>
</dbReference>
<dbReference type="InterPro" id="IPR000719">
    <property type="entry name" value="Prot_kinase_dom"/>
</dbReference>
<dbReference type="InterPro" id="IPR011009">
    <property type="entry name" value="Kinase-like_dom_sf"/>
</dbReference>
<gene>
    <name evidence="5" type="ORF">PHYPA_017565</name>
</gene>
<dbReference type="InterPro" id="IPR017441">
    <property type="entry name" value="Protein_kinase_ATP_BS"/>
</dbReference>
<dbReference type="SUPFAM" id="SSF56112">
    <property type="entry name" value="Protein kinase-like (PK-like)"/>
    <property type="match status" value="1"/>
</dbReference>
<dbReference type="PROSITE" id="PS50011">
    <property type="entry name" value="PROTEIN_KINASE_DOM"/>
    <property type="match status" value="1"/>
</dbReference>
<dbReference type="FunFam" id="3.30.200.20:FF:000434">
    <property type="entry name" value="Receptor-like serine/threonine-protein kinase"/>
    <property type="match status" value="1"/>
</dbReference>
<evidence type="ECO:0000313" key="5">
    <source>
        <dbReference type="EMBL" id="PNR42735.1"/>
    </source>
</evidence>
<organism evidence="5">
    <name type="scientific">Physcomitrium patens</name>
    <name type="common">Spreading-leaved earth moss</name>
    <name type="synonym">Physcomitrella patens</name>
    <dbReference type="NCBI Taxonomy" id="3218"/>
    <lineage>
        <taxon>Eukaryota</taxon>
        <taxon>Viridiplantae</taxon>
        <taxon>Streptophyta</taxon>
        <taxon>Embryophyta</taxon>
        <taxon>Bryophyta</taxon>
        <taxon>Bryophytina</taxon>
        <taxon>Bryopsida</taxon>
        <taxon>Funariidae</taxon>
        <taxon>Funariales</taxon>
        <taxon>Funariaceae</taxon>
        <taxon>Physcomitrium</taxon>
    </lineage>
</organism>
<reference evidence="5 7" key="2">
    <citation type="journal article" date="2018" name="Plant J.">
        <title>The Physcomitrella patens chromosome-scale assembly reveals moss genome structure and evolution.</title>
        <authorList>
            <person name="Lang D."/>
            <person name="Ullrich K.K."/>
            <person name="Murat F."/>
            <person name="Fuchs J."/>
            <person name="Jenkins J."/>
            <person name="Haas F.B."/>
            <person name="Piednoel M."/>
            <person name="Gundlach H."/>
            <person name="Van Bel M."/>
            <person name="Meyberg R."/>
            <person name="Vives C."/>
            <person name="Morata J."/>
            <person name="Symeonidi A."/>
            <person name="Hiss M."/>
            <person name="Muchero W."/>
            <person name="Kamisugi Y."/>
            <person name="Saleh O."/>
            <person name="Blanc G."/>
            <person name="Decker E.L."/>
            <person name="van Gessel N."/>
            <person name="Grimwood J."/>
            <person name="Hayes R.D."/>
            <person name="Graham S.W."/>
            <person name="Gunter L.E."/>
            <person name="McDaniel S.F."/>
            <person name="Hoernstein S.N.W."/>
            <person name="Larsson A."/>
            <person name="Li F.W."/>
            <person name="Perroud P.F."/>
            <person name="Phillips J."/>
            <person name="Ranjan P."/>
            <person name="Rokshar D.S."/>
            <person name="Rothfels C.J."/>
            <person name="Schneider L."/>
            <person name="Shu S."/>
            <person name="Stevenson D.W."/>
            <person name="Thummler F."/>
            <person name="Tillich M."/>
            <person name="Villarreal Aguilar J.C."/>
            <person name="Widiez T."/>
            <person name="Wong G.K."/>
            <person name="Wymore A."/>
            <person name="Zhang Y."/>
            <person name="Zimmer A.D."/>
            <person name="Quatrano R.S."/>
            <person name="Mayer K.F.X."/>
            <person name="Goodstein D."/>
            <person name="Casacuberta J.M."/>
            <person name="Vandepoele K."/>
            <person name="Reski R."/>
            <person name="Cuming A.C."/>
            <person name="Tuskan G.A."/>
            <person name="Maumus F."/>
            <person name="Salse J."/>
            <person name="Schmutz J."/>
            <person name="Rensing S.A."/>
        </authorList>
    </citation>
    <scope>NUCLEOTIDE SEQUENCE [LARGE SCALE GENOMIC DNA]</scope>
    <source>
        <strain evidence="6 7">cv. Gransden 2004</strain>
    </source>
</reference>
<keyword evidence="2 3" id="KW-0067">ATP-binding</keyword>
<reference evidence="5 7" key="1">
    <citation type="journal article" date="2008" name="Science">
        <title>The Physcomitrella genome reveals evolutionary insights into the conquest of land by plants.</title>
        <authorList>
            <person name="Rensing S."/>
            <person name="Lang D."/>
            <person name="Zimmer A."/>
            <person name="Terry A."/>
            <person name="Salamov A."/>
            <person name="Shapiro H."/>
            <person name="Nishiyama T."/>
            <person name="Perroud P.-F."/>
            <person name="Lindquist E."/>
            <person name="Kamisugi Y."/>
            <person name="Tanahashi T."/>
            <person name="Sakakibara K."/>
            <person name="Fujita T."/>
            <person name="Oishi K."/>
            <person name="Shin-I T."/>
            <person name="Kuroki Y."/>
            <person name="Toyoda A."/>
            <person name="Suzuki Y."/>
            <person name="Hashimoto A."/>
            <person name="Yamaguchi K."/>
            <person name="Sugano A."/>
            <person name="Kohara Y."/>
            <person name="Fujiyama A."/>
            <person name="Anterola A."/>
            <person name="Aoki S."/>
            <person name="Ashton N."/>
            <person name="Barbazuk W.B."/>
            <person name="Barker E."/>
            <person name="Bennetzen J."/>
            <person name="Bezanilla M."/>
            <person name="Blankenship R."/>
            <person name="Cho S.H."/>
            <person name="Dutcher S."/>
            <person name="Estelle M."/>
            <person name="Fawcett J.A."/>
            <person name="Gundlach H."/>
            <person name="Hanada K."/>
            <person name="Heyl A."/>
            <person name="Hicks K.A."/>
            <person name="Hugh J."/>
            <person name="Lohr M."/>
            <person name="Mayer K."/>
            <person name="Melkozernov A."/>
            <person name="Murata T."/>
            <person name="Nelson D."/>
            <person name="Pils B."/>
            <person name="Prigge M."/>
            <person name="Reiss B."/>
            <person name="Renner T."/>
            <person name="Rombauts S."/>
            <person name="Rushton P."/>
            <person name="Sanderfoot A."/>
            <person name="Schween G."/>
            <person name="Shiu S.-H."/>
            <person name="Stueber K."/>
            <person name="Theodoulou F.L."/>
            <person name="Tu H."/>
            <person name="Van de Peer Y."/>
            <person name="Verrier P.J."/>
            <person name="Waters E."/>
            <person name="Wood A."/>
            <person name="Yang L."/>
            <person name="Cove D."/>
            <person name="Cuming A."/>
            <person name="Hasebe M."/>
            <person name="Lucas S."/>
            <person name="Mishler D.B."/>
            <person name="Reski R."/>
            <person name="Grigoriev I."/>
            <person name="Quatrano R.S."/>
            <person name="Boore J.L."/>
        </authorList>
    </citation>
    <scope>NUCLEOTIDE SEQUENCE [LARGE SCALE GENOMIC DNA]</scope>
    <source>
        <strain evidence="6 7">cv. Gransden 2004</strain>
    </source>
</reference>
<dbReference type="GO" id="GO:0005524">
    <property type="term" value="F:ATP binding"/>
    <property type="evidence" value="ECO:0007669"/>
    <property type="project" value="UniProtKB-UniRule"/>
</dbReference>
<dbReference type="FunFam" id="1.10.510.10:FF:002282">
    <property type="match status" value="1"/>
</dbReference>
<dbReference type="PANTHER" id="PTHR47989">
    <property type="entry name" value="OS01G0750732 PROTEIN"/>
    <property type="match status" value="1"/>
</dbReference>
<keyword evidence="7" id="KW-1185">Reference proteome</keyword>
<proteinExistence type="predicted"/>
<dbReference type="PaxDb" id="3218-PP1S223_131V6.1"/>
<dbReference type="GO" id="GO:0007165">
    <property type="term" value="P:signal transduction"/>
    <property type="evidence" value="ECO:0000318"/>
    <property type="project" value="GO_Central"/>
</dbReference>
<dbReference type="InParanoid" id="A0A2K1JMF2"/>
<sequence>MIWMALCPKEYYLRSMTFRGRMIMFQLTGQATPLAKAILRKVEKLKPQDIIGSGGYGTVYKLVLDDLSAFAVKKLTRGVLERDQGFERELQTLIDISHRNLLTLRGYYSAPQINIFIYDLMRNVNLDFVLHEHASRNEDPINWGLRLRIALGVARGLSCLHYDCVPHIIHRDIECSNILLDEYMEAHVGDFGLAKFVSPEKTHVTTMAAGTFRYLPPGFDFFFYLDMSSHYIFMRYYLETGKITEKGDVYGFVVLLELLTGKRPNDDDFRDYNFIIVQWVSDSDSSKILTNSSMGLHSTVQSIDIDGPQRNSPTAAPAAIVWPQCGEQNVLAANTPSLEMDTSSPDHTWKL</sequence>
<dbReference type="PANTHER" id="PTHR47989:SF65">
    <property type="entry name" value="PROTEIN KINASE DOMAIN-CONTAINING PROTEIN"/>
    <property type="match status" value="1"/>
</dbReference>
<evidence type="ECO:0000313" key="7">
    <source>
        <dbReference type="Proteomes" id="UP000006727"/>
    </source>
</evidence>